<comment type="caution">
    <text evidence="5">The sequence shown here is derived from an EMBL/GenBank/DDBJ whole genome shotgun (WGS) entry which is preliminary data.</text>
</comment>
<evidence type="ECO:0000256" key="3">
    <source>
        <dbReference type="SAM" id="SignalP"/>
    </source>
</evidence>
<dbReference type="Proteomes" id="UP000003860">
    <property type="component" value="Unassembled WGS sequence"/>
</dbReference>
<dbReference type="RefSeq" id="WP_004618249.1">
    <property type="nucleotide sequence ID" value="NZ_ACXX02000004.1"/>
</dbReference>
<keyword evidence="2" id="KW-0677">Repeat</keyword>
<feature type="signal peptide" evidence="3">
    <location>
        <begin position="1"/>
        <end position="25"/>
    </location>
</feature>
<evidence type="ECO:0000259" key="4">
    <source>
        <dbReference type="PROSITE" id="PS51272"/>
    </source>
</evidence>
<sequence length="756" mass="83887">MNKRRILAMILTICIITASVSMTFAAETGAVTDVIAKAQALNKLGMLAGDGKGNYSLESNLKRSEAATFIVKLMGKSKEVADKSSQYINTGFDDIKTTDWFSAYVGFCKENDVISGIGNNKFGPNSNVTEKAFLTMTMKALGYTSDDFNWNSVYQKAYDIGLVTGNDYNGKTQDNVNYTRAEVVNIMYTALTLKVKDSDNTLLKQLVNEGKLEPKVVADSGLSDDKLPVEISKVSVQSSQWIKIELNEPIKQLKDTDISVYENLKWTALSAKIISQTDKEIRIKTDAQKAGIEYVIKISNLLDEDNNYVKEIKSKFIGFENKAVKSDLFKISKIEQVSASDIAIYFTHPININAEQPDCYSILKSDETLIEGNKNNISVKVMDGKSDAVILRVKNFTFSQDVEYTVKIKGSLISSYGTYLGQESGDQMNFIAKSIASESFKLVGLVPLNTKSIQLDFNKPINKVTAEQVFSYYITELTIGTPVQIIKATTTSNTYGTDCAVVLTIAGNFDIKKAYGLMINSVSDATKQNKIEEQSYSFNPTDKAISDMKIASIAPIDLNSVSISFDRKLNPKTAEDITNYSVLCLNNTSYNISPVKAVYSSESPNTVKLYFSYNKPMTAGYMYKVRILNTLQDYTGTALTAPLEYTYIANNALKTKPEIIKAAFIAKDTIKITLNKDIALDVPNILTSNYYIQMIGDDNANKMPLAITYIDTNTIVLRFDKIDFSKQFYLKYNEIKDITGETYSGDQVNTAIVIGE</sequence>
<dbReference type="Gene3D" id="2.60.40.1220">
    <property type="match status" value="3"/>
</dbReference>
<gene>
    <name evidence="5" type="ORF">Cpap_2356</name>
</gene>
<dbReference type="EMBL" id="ACXX02000004">
    <property type="protein sequence ID" value="EGD48206.1"/>
    <property type="molecule type" value="Genomic_DNA"/>
</dbReference>
<evidence type="ECO:0000256" key="1">
    <source>
        <dbReference type="ARBA" id="ARBA00022729"/>
    </source>
</evidence>
<dbReference type="PROSITE" id="PS51272">
    <property type="entry name" value="SLH"/>
    <property type="match status" value="1"/>
</dbReference>
<evidence type="ECO:0000313" key="5">
    <source>
        <dbReference type="EMBL" id="EGD48206.1"/>
    </source>
</evidence>
<feature type="domain" description="SLH" evidence="4">
    <location>
        <begin position="88"/>
        <end position="151"/>
    </location>
</feature>
<proteinExistence type="predicted"/>
<keyword evidence="1 3" id="KW-0732">Signal</keyword>
<dbReference type="InterPro" id="IPR001119">
    <property type="entry name" value="SLH_dom"/>
</dbReference>
<reference evidence="5" key="1">
    <citation type="submission" date="2009-07" db="EMBL/GenBank/DDBJ databases">
        <authorList>
            <consortium name="US DOE Joint Genome Institute (JGI-PGF)"/>
            <person name="Lucas S."/>
            <person name="Copeland A."/>
            <person name="Lapidus A."/>
            <person name="Glavina del Rio T."/>
            <person name="Tice H."/>
            <person name="Bruce D."/>
            <person name="Goodwin L."/>
            <person name="Pitluck S."/>
            <person name="Larimer F."/>
            <person name="Land M.L."/>
            <person name="Mouttaki H."/>
            <person name="He Z."/>
            <person name="Zhou J."/>
            <person name="Hemme C.L."/>
        </authorList>
    </citation>
    <scope>NUCLEOTIDE SEQUENCE</scope>
    <source>
        <strain evidence="5">DSM 2782</strain>
    </source>
</reference>
<accession>F1TB02</accession>
<organism evidence="5 6">
    <name type="scientific">Ruminiclostridium papyrosolvens DSM 2782</name>
    <dbReference type="NCBI Taxonomy" id="588581"/>
    <lineage>
        <taxon>Bacteria</taxon>
        <taxon>Bacillati</taxon>
        <taxon>Bacillota</taxon>
        <taxon>Clostridia</taxon>
        <taxon>Eubacteriales</taxon>
        <taxon>Oscillospiraceae</taxon>
        <taxon>Ruminiclostridium</taxon>
    </lineage>
</organism>
<dbReference type="eggNOG" id="COG0737">
    <property type="taxonomic scope" value="Bacteria"/>
</dbReference>
<feature type="chain" id="PRO_5003271216" evidence="3">
    <location>
        <begin position="26"/>
        <end position="756"/>
    </location>
</feature>
<reference evidence="5" key="2">
    <citation type="submission" date="2011-01" db="EMBL/GenBank/DDBJ databases">
        <title>The Non-contiguous Finished genome of Clostridium papyrosolvens.</title>
        <authorList>
            <person name="Lucas S."/>
            <person name="Copeland A."/>
            <person name="Lapidus A."/>
            <person name="Cheng J.-F."/>
            <person name="Goodwin L."/>
            <person name="Pitluck S."/>
            <person name="Misra M."/>
            <person name="Chertkov O."/>
            <person name="Detter J.C."/>
            <person name="Han C."/>
            <person name="Tapia R."/>
            <person name="Land M."/>
            <person name="Hauser L."/>
            <person name="Kyrpides N."/>
            <person name="Ivanova N."/>
            <person name="Pagani I."/>
            <person name="Mouttaki H."/>
            <person name="He Z."/>
            <person name="Zhou J."/>
            <person name="Hemme C.L."/>
            <person name="Woyke T."/>
        </authorList>
    </citation>
    <scope>NUCLEOTIDE SEQUENCE [LARGE SCALE GENOMIC DNA]</scope>
    <source>
        <strain evidence="5">DSM 2782</strain>
    </source>
</reference>
<dbReference type="InterPro" id="IPR014755">
    <property type="entry name" value="Cu-Rt/internalin_Ig-like"/>
</dbReference>
<dbReference type="STRING" id="588581.Cpap_2356"/>
<evidence type="ECO:0000256" key="2">
    <source>
        <dbReference type="ARBA" id="ARBA00022737"/>
    </source>
</evidence>
<dbReference type="Pfam" id="PF00395">
    <property type="entry name" value="SLH"/>
    <property type="match status" value="1"/>
</dbReference>
<name>F1TB02_9FIRM</name>
<dbReference type="AlphaFoldDB" id="F1TB02"/>
<evidence type="ECO:0000313" key="6">
    <source>
        <dbReference type="Proteomes" id="UP000003860"/>
    </source>
</evidence>
<protein>
    <submittedName>
        <fullName evidence="5">S-layer domain-containing protein</fullName>
    </submittedName>
</protein>
<keyword evidence="6" id="KW-1185">Reference proteome</keyword>
<dbReference type="OrthoDB" id="1699243at2"/>